<evidence type="ECO:0000313" key="2">
    <source>
        <dbReference type="Proteomes" id="UP000005666"/>
    </source>
</evidence>
<dbReference type="SUPFAM" id="SSF103657">
    <property type="entry name" value="BAR/IMD domain-like"/>
    <property type="match status" value="1"/>
</dbReference>
<dbReference type="EMBL" id="HE612857">
    <property type="protein sequence ID" value="CCE61839.1"/>
    <property type="molecule type" value="Genomic_DNA"/>
</dbReference>
<dbReference type="InterPro" id="IPR027267">
    <property type="entry name" value="AH/BAR_dom_sf"/>
</dbReference>
<protein>
    <recommendedName>
        <fullName evidence="3">BAR domain-containing protein</fullName>
    </recommendedName>
</protein>
<sequence length="324" mass="38683">MVEIESRGIKVKEKYKEPAPGYLLQQSIKNSKLFDIDDPTLNLELEKDTIKFNCIRNGVKKLYRYSKIQRYSFHMSGVFFCNTLELFYKIFGKDENSKGCVHETTNFRTKNSEFNKGYRDLIDMILLHNQMSRIYCKIENSLKFFEIKIILPLRALDEAFSKISYYIQYRDKINVAYHELFIKYTELKEKTNDFTKSLTGSEEVSRIKIENNLISSKEDLELANDKLRKQLSVLFGYCRSYFKTWFLLYYFTICRIYYDLQHFMRASSEFKKVFKVIYNQQDKINSSGLAVPTSNSTEENNTYTINNNNYQQQFQSKENMYPEY</sequence>
<dbReference type="KEGG" id="tpf:TPHA_0B01660"/>
<dbReference type="Proteomes" id="UP000005666">
    <property type="component" value="Chromosome 2"/>
</dbReference>
<reference evidence="1 2" key="1">
    <citation type="journal article" date="2011" name="Proc. Natl. Acad. Sci. U.S.A.">
        <title>Evolutionary erosion of yeast sex chromosomes by mating-type switching accidents.</title>
        <authorList>
            <person name="Gordon J.L."/>
            <person name="Armisen D."/>
            <person name="Proux-Wera E."/>
            <person name="Oheigeartaigh S.S."/>
            <person name="Byrne K.P."/>
            <person name="Wolfe K.H."/>
        </authorList>
    </citation>
    <scope>NUCLEOTIDE SEQUENCE [LARGE SCALE GENOMIC DNA]</scope>
    <source>
        <strain evidence="2">ATCC 24235 / CBS 4417 / NBRC 1672 / NRRL Y-8282 / UCD 70-5</strain>
    </source>
</reference>
<evidence type="ECO:0000313" key="1">
    <source>
        <dbReference type="EMBL" id="CCE61839.1"/>
    </source>
</evidence>
<dbReference type="GeneID" id="11535001"/>
<accession>G8BPA8</accession>
<gene>
    <name evidence="1" type="primary">TPHA0B01660</name>
    <name evidence="1" type="ordered locus">TPHA_0B01660</name>
</gene>
<dbReference type="RefSeq" id="XP_003684273.1">
    <property type="nucleotide sequence ID" value="XM_003684225.1"/>
</dbReference>
<dbReference type="AlphaFoldDB" id="G8BPA8"/>
<evidence type="ECO:0008006" key="3">
    <source>
        <dbReference type="Google" id="ProtNLM"/>
    </source>
</evidence>
<proteinExistence type="predicted"/>
<dbReference type="Gene3D" id="1.20.1270.60">
    <property type="entry name" value="Arfaptin homology (AH) domain/BAR domain"/>
    <property type="match status" value="1"/>
</dbReference>
<dbReference type="HOGENOM" id="CLU_858361_0_0_1"/>
<organism evidence="1 2">
    <name type="scientific">Tetrapisispora phaffii (strain ATCC 24235 / CBS 4417 / NBRC 1672 / NRRL Y-8282 / UCD 70-5)</name>
    <name type="common">Yeast</name>
    <name type="synonym">Fabospora phaffii</name>
    <dbReference type="NCBI Taxonomy" id="1071381"/>
    <lineage>
        <taxon>Eukaryota</taxon>
        <taxon>Fungi</taxon>
        <taxon>Dikarya</taxon>
        <taxon>Ascomycota</taxon>
        <taxon>Saccharomycotina</taxon>
        <taxon>Saccharomycetes</taxon>
        <taxon>Saccharomycetales</taxon>
        <taxon>Saccharomycetaceae</taxon>
        <taxon>Tetrapisispora</taxon>
    </lineage>
</organism>
<keyword evidence="2" id="KW-1185">Reference proteome</keyword>
<name>G8BPA8_TETPH</name>